<dbReference type="EMBL" id="CAKLPY010000005">
    <property type="protein sequence ID" value="CAH0997720.1"/>
    <property type="molecule type" value="Genomic_DNA"/>
</dbReference>
<evidence type="ECO:0000256" key="1">
    <source>
        <dbReference type="SAM" id="SignalP"/>
    </source>
</evidence>
<evidence type="ECO:0000259" key="3">
    <source>
        <dbReference type="Pfam" id="PF21027"/>
    </source>
</evidence>
<sequence>MKKVVFLLSIFFLSMSILNAQKPRLLVLTDIEADPDDAQSMVRLLTYSNQFDIEGLIATTSIHQKNWAAVESIHDIVNAYDKVQPNLLKHENGYPTAAFLKTKIKKGLEKYGMDGVGEGKDSEGSNWIIKVLEQNDSRPIWFSIWGGSNCLAQALWKIQQTKTTEQAEKLYQKIRVYTISDQDDSNPWIRKTFPNIFFVVTPGFTYSNATWRGINAKADGFNNDVISNQWLSENIQQWHSILGTKYPDVAYGMEGDSPSFMGLIPNGLNDSANPNFGGWGGRYEFYKPNFEEPKPNPYTKVLQKEEPEIRPIWTNAKDSIVSSIDKKSYIGNLETILRWREDFQNDFAARMDWTHKSFSEANHPPVPKLNHSDKITVKSSEQFFLDAKGTTDPDGDALSYFWMQYREAGTYNGNISFRPYASNMYRVPFSAPKVDSPQTIHFILKVSDKGKPALTRYKRVIVTVLP</sequence>
<name>A0ABM9AVL1_9BACT</name>
<dbReference type="InterPro" id="IPR036452">
    <property type="entry name" value="Ribo_hydro-like"/>
</dbReference>
<dbReference type="InterPro" id="IPR013783">
    <property type="entry name" value="Ig-like_fold"/>
</dbReference>
<dbReference type="Pfam" id="PF21027">
    <property type="entry name" value="Sde0182_C"/>
    <property type="match status" value="1"/>
</dbReference>
<feature type="domain" description="Cellulose-binding Sde182 C-terminal" evidence="3">
    <location>
        <begin position="383"/>
        <end position="464"/>
    </location>
</feature>
<dbReference type="RefSeq" id="WP_238808529.1">
    <property type="nucleotide sequence ID" value="NZ_CAKLPY010000005.1"/>
</dbReference>
<evidence type="ECO:0000313" key="5">
    <source>
        <dbReference type="Proteomes" id="UP000837932"/>
    </source>
</evidence>
<protein>
    <recommendedName>
        <fullName evidence="6">DUF1593 domain-containing protein</fullName>
    </recommendedName>
</protein>
<keyword evidence="1" id="KW-0732">Signal</keyword>
<comment type="caution">
    <text evidence="4">The sequence shown here is derived from an EMBL/GenBank/DDBJ whole genome shotgun (WGS) entry which is preliminary data.</text>
</comment>
<evidence type="ECO:0000259" key="2">
    <source>
        <dbReference type="Pfam" id="PF07632"/>
    </source>
</evidence>
<dbReference type="Gene3D" id="3.90.245.10">
    <property type="entry name" value="Ribonucleoside hydrolase-like"/>
    <property type="match status" value="1"/>
</dbReference>
<evidence type="ECO:0008006" key="6">
    <source>
        <dbReference type="Google" id="ProtNLM"/>
    </source>
</evidence>
<keyword evidence="5" id="KW-1185">Reference proteome</keyword>
<accession>A0ABM9AVL1</accession>
<dbReference type="InterPro" id="IPR011483">
    <property type="entry name" value="Sde182_NH-like"/>
</dbReference>
<feature type="domain" description="Cellulose-binding Sde182 nucleoside hydrolase-like" evidence="2">
    <location>
        <begin position="24"/>
        <end position="283"/>
    </location>
</feature>
<evidence type="ECO:0000313" key="4">
    <source>
        <dbReference type="EMBL" id="CAH0997720.1"/>
    </source>
</evidence>
<dbReference type="InterPro" id="IPR048527">
    <property type="entry name" value="Sde182_C"/>
</dbReference>
<gene>
    <name evidence="4" type="ORF">EMA8858_03854</name>
</gene>
<dbReference type="Pfam" id="PF07632">
    <property type="entry name" value="Sde182_NH-like"/>
    <property type="match status" value="1"/>
</dbReference>
<feature type="chain" id="PRO_5046845432" description="DUF1593 domain-containing protein" evidence="1">
    <location>
        <begin position="21"/>
        <end position="466"/>
    </location>
</feature>
<dbReference type="Proteomes" id="UP000837932">
    <property type="component" value="Unassembled WGS sequence"/>
</dbReference>
<dbReference type="SUPFAM" id="SSF53590">
    <property type="entry name" value="Nucleoside hydrolase"/>
    <property type="match status" value="1"/>
</dbReference>
<dbReference type="Gene3D" id="2.60.40.10">
    <property type="entry name" value="Immunoglobulins"/>
    <property type="match status" value="1"/>
</dbReference>
<feature type="signal peptide" evidence="1">
    <location>
        <begin position="1"/>
        <end position="20"/>
    </location>
</feature>
<reference evidence="4" key="1">
    <citation type="submission" date="2021-12" db="EMBL/GenBank/DDBJ databases">
        <authorList>
            <person name="Rodrigo-Torres L."/>
            <person name="Arahal R. D."/>
            <person name="Lucena T."/>
        </authorList>
    </citation>
    <scope>NUCLEOTIDE SEQUENCE</scope>
    <source>
        <strain evidence="4">CECT 8858</strain>
    </source>
</reference>
<proteinExistence type="predicted"/>
<organism evidence="4 5">
    <name type="scientific">Emticicia aquatica</name>
    <dbReference type="NCBI Taxonomy" id="1681835"/>
    <lineage>
        <taxon>Bacteria</taxon>
        <taxon>Pseudomonadati</taxon>
        <taxon>Bacteroidota</taxon>
        <taxon>Cytophagia</taxon>
        <taxon>Cytophagales</taxon>
        <taxon>Leadbetterellaceae</taxon>
        <taxon>Emticicia</taxon>
    </lineage>
</organism>